<organism evidence="5 6">
    <name type="scientific">Geodia barretti</name>
    <name type="common">Barrett's horny sponge</name>
    <dbReference type="NCBI Taxonomy" id="519541"/>
    <lineage>
        <taxon>Eukaryota</taxon>
        <taxon>Metazoa</taxon>
        <taxon>Porifera</taxon>
        <taxon>Demospongiae</taxon>
        <taxon>Heteroscleromorpha</taxon>
        <taxon>Tetractinellida</taxon>
        <taxon>Astrophorina</taxon>
        <taxon>Geodiidae</taxon>
        <taxon>Geodia</taxon>
    </lineage>
</organism>
<feature type="domain" description="AdoMet activation" evidence="4">
    <location>
        <begin position="1"/>
        <end position="282"/>
    </location>
</feature>
<gene>
    <name evidence="5" type="ORF">GBAR_LOCUS25228</name>
</gene>
<dbReference type="SUPFAM" id="SSF56507">
    <property type="entry name" value="Methionine synthase activation domain-like"/>
    <property type="match status" value="1"/>
</dbReference>
<name>A0AA35TDR7_GEOBA</name>
<evidence type="ECO:0000256" key="3">
    <source>
        <dbReference type="PROSITE-ProRule" id="PRU00346"/>
    </source>
</evidence>
<keyword evidence="1" id="KW-0479">Metal-binding</keyword>
<dbReference type="GO" id="GO:0046872">
    <property type="term" value="F:metal ion binding"/>
    <property type="evidence" value="ECO:0007669"/>
    <property type="project" value="UniProtKB-KW"/>
</dbReference>
<evidence type="ECO:0000313" key="6">
    <source>
        <dbReference type="Proteomes" id="UP001174909"/>
    </source>
</evidence>
<dbReference type="GO" id="GO:0050667">
    <property type="term" value="P:homocysteine metabolic process"/>
    <property type="evidence" value="ECO:0007669"/>
    <property type="project" value="TreeGrafter"/>
</dbReference>
<dbReference type="Pfam" id="PF02965">
    <property type="entry name" value="Met_synt_B12"/>
    <property type="match status" value="1"/>
</dbReference>
<accession>A0AA35TDR7</accession>
<keyword evidence="6" id="KW-1185">Reference proteome</keyword>
<evidence type="ECO:0000256" key="1">
    <source>
        <dbReference type="ARBA" id="ARBA00022723"/>
    </source>
</evidence>
<dbReference type="GO" id="GO:0008705">
    <property type="term" value="F:methionine synthase activity"/>
    <property type="evidence" value="ECO:0007669"/>
    <property type="project" value="InterPro"/>
</dbReference>
<evidence type="ECO:0000256" key="2">
    <source>
        <dbReference type="ARBA" id="ARBA00023285"/>
    </source>
</evidence>
<evidence type="ECO:0000313" key="5">
    <source>
        <dbReference type="EMBL" id="CAI8045601.1"/>
    </source>
</evidence>
<dbReference type="PANTHER" id="PTHR45833">
    <property type="entry name" value="METHIONINE SYNTHASE"/>
    <property type="match status" value="1"/>
</dbReference>
<dbReference type="GO" id="GO:0005829">
    <property type="term" value="C:cytosol"/>
    <property type="evidence" value="ECO:0007669"/>
    <property type="project" value="TreeGrafter"/>
</dbReference>
<keyword evidence="3" id="KW-0808">Transferase</keyword>
<dbReference type="GO" id="GO:0046653">
    <property type="term" value="P:tetrahydrofolate metabolic process"/>
    <property type="evidence" value="ECO:0007669"/>
    <property type="project" value="TreeGrafter"/>
</dbReference>
<dbReference type="GO" id="GO:0032259">
    <property type="term" value="P:methylation"/>
    <property type="evidence" value="ECO:0007669"/>
    <property type="project" value="UniProtKB-KW"/>
</dbReference>
<dbReference type="Proteomes" id="UP001174909">
    <property type="component" value="Unassembled WGS sequence"/>
</dbReference>
<dbReference type="Gene3D" id="3.10.196.10">
    <property type="entry name" value="Vitamin B12-dependent methionine synthase, activation domain"/>
    <property type="match status" value="2"/>
</dbReference>
<dbReference type="AlphaFoldDB" id="A0AA35TDR7"/>
<protein>
    <submittedName>
        <fullName evidence="5">Methionine synthase</fullName>
    </submittedName>
</protein>
<keyword evidence="2" id="KW-0170">Cobalt</keyword>
<dbReference type="EMBL" id="CASHTH010003486">
    <property type="protein sequence ID" value="CAI8045601.1"/>
    <property type="molecule type" value="Genomic_DNA"/>
</dbReference>
<dbReference type="InterPro" id="IPR037010">
    <property type="entry name" value="VitB12-dep_Met_synth_activ_sf"/>
</dbReference>
<evidence type="ECO:0000259" key="4">
    <source>
        <dbReference type="PROSITE" id="PS50974"/>
    </source>
</evidence>
<proteinExistence type="predicted"/>
<sequence>MHVLQDYDLDEIFRYINPQMLYVRHLGYRGRFAEALAQEEPKALELRQQVQRIEDIVLARRDIRASAVFKFFPCFSDGQELVITQSDGSTEVERFYFGRQSDREGLCLTDYVRPSGDGPTDYIAMFATTVGPGVRALAERWKESGRYLDSHTLQALAIESAEGFAELLHQRIRTMWGIGERSVGKTASENEMLDLFRTRYRGKRYSFGYPACPRLEDQEKLFNLLDVFANISVELTDGYMMDPEGSVSAVVLHHPDAKYFNLDERDIERLEAEVLELESGIK</sequence>
<dbReference type="PANTHER" id="PTHR45833:SF1">
    <property type="entry name" value="METHIONINE SYNTHASE"/>
    <property type="match status" value="1"/>
</dbReference>
<dbReference type="InterPro" id="IPR050554">
    <property type="entry name" value="Met_Synthase/Corrinoid"/>
</dbReference>
<reference evidence="5" key="1">
    <citation type="submission" date="2023-03" db="EMBL/GenBank/DDBJ databases">
        <authorList>
            <person name="Steffen K."/>
            <person name="Cardenas P."/>
        </authorList>
    </citation>
    <scope>NUCLEOTIDE SEQUENCE</scope>
</reference>
<comment type="caution">
    <text evidence="5">The sequence shown here is derived from an EMBL/GenBank/DDBJ whole genome shotgun (WGS) entry which is preliminary data.</text>
</comment>
<dbReference type="InterPro" id="IPR004223">
    <property type="entry name" value="VitB12-dep_Met_synth_activ_dom"/>
</dbReference>
<keyword evidence="3" id="KW-0489">Methyltransferase</keyword>
<dbReference type="PROSITE" id="PS50974">
    <property type="entry name" value="ADOMET_ACTIVATION"/>
    <property type="match status" value="1"/>
</dbReference>